<keyword evidence="7 8" id="KW-0472">Membrane</keyword>
<feature type="transmembrane region" description="Helical" evidence="9">
    <location>
        <begin position="182"/>
        <end position="203"/>
    </location>
</feature>
<keyword evidence="6 8" id="KW-1133">Transmembrane helix</keyword>
<feature type="transmembrane region" description="Helical" evidence="9">
    <location>
        <begin position="416"/>
        <end position="445"/>
    </location>
</feature>
<dbReference type="EMBL" id="JAJEPW010000022">
    <property type="protein sequence ID" value="MCC2129596.1"/>
    <property type="molecule type" value="Genomic_DNA"/>
</dbReference>
<evidence type="ECO:0000256" key="2">
    <source>
        <dbReference type="ARBA" id="ARBA00005697"/>
    </source>
</evidence>
<dbReference type="GO" id="GO:0005886">
    <property type="term" value="C:plasma membrane"/>
    <property type="evidence" value="ECO:0007669"/>
    <property type="project" value="UniProtKB-SubCell"/>
</dbReference>
<evidence type="ECO:0000256" key="8">
    <source>
        <dbReference type="PIRNR" id="PIRNR005353"/>
    </source>
</evidence>
<feature type="transmembrane region" description="Helical" evidence="9">
    <location>
        <begin position="20"/>
        <end position="40"/>
    </location>
</feature>
<organism evidence="10 11">
    <name type="scientific">Brotocaccenecus cirricatena</name>
    <dbReference type="NCBI Taxonomy" id="3064195"/>
    <lineage>
        <taxon>Bacteria</taxon>
        <taxon>Bacillati</taxon>
        <taxon>Bacillota</taxon>
        <taxon>Clostridia</taxon>
        <taxon>Eubacteriales</taxon>
        <taxon>Oscillospiraceae</taxon>
        <taxon>Brotocaccenecus</taxon>
    </lineage>
</organism>
<gene>
    <name evidence="10" type="ORF">LKD37_08725</name>
</gene>
<dbReference type="Pfam" id="PF00860">
    <property type="entry name" value="Xan_ur_permease"/>
    <property type="match status" value="1"/>
</dbReference>
<evidence type="ECO:0000256" key="4">
    <source>
        <dbReference type="ARBA" id="ARBA00022475"/>
    </source>
</evidence>
<feature type="transmembrane region" description="Helical" evidence="9">
    <location>
        <begin position="268"/>
        <end position="294"/>
    </location>
</feature>
<proteinExistence type="inferred from homology"/>
<comment type="caution">
    <text evidence="10">The sequence shown here is derived from an EMBL/GenBank/DDBJ whole genome shotgun (WGS) entry which is preliminary data.</text>
</comment>
<feature type="transmembrane region" description="Helical" evidence="9">
    <location>
        <begin position="52"/>
        <end position="76"/>
    </location>
</feature>
<dbReference type="PANTHER" id="PTHR43337">
    <property type="entry name" value="XANTHINE/URACIL PERMEASE C887.17-RELATED"/>
    <property type="match status" value="1"/>
</dbReference>
<dbReference type="RefSeq" id="WP_302928871.1">
    <property type="nucleotide sequence ID" value="NZ_JAJEPW010000022.1"/>
</dbReference>
<dbReference type="InterPro" id="IPR045018">
    <property type="entry name" value="Azg-like"/>
</dbReference>
<evidence type="ECO:0000256" key="3">
    <source>
        <dbReference type="ARBA" id="ARBA00022448"/>
    </source>
</evidence>
<evidence type="ECO:0000256" key="1">
    <source>
        <dbReference type="ARBA" id="ARBA00004651"/>
    </source>
</evidence>
<dbReference type="GO" id="GO:0005345">
    <property type="term" value="F:purine nucleobase transmembrane transporter activity"/>
    <property type="evidence" value="ECO:0007669"/>
    <property type="project" value="TreeGrafter"/>
</dbReference>
<keyword evidence="3 8" id="KW-0813">Transport</keyword>
<dbReference type="InterPro" id="IPR006043">
    <property type="entry name" value="NCS2"/>
</dbReference>
<name>A0AAE3AGK1_9FIRM</name>
<evidence type="ECO:0000256" key="5">
    <source>
        <dbReference type="ARBA" id="ARBA00022692"/>
    </source>
</evidence>
<dbReference type="AlphaFoldDB" id="A0AAE3AGK1"/>
<comment type="similarity">
    <text evidence="2 8">Belongs to the nucleobase:cation symporter-2 (NCS2) (TC 2.A.40) family. Azg-like subfamily.</text>
</comment>
<dbReference type="PANTHER" id="PTHR43337:SF1">
    <property type="entry name" value="XANTHINE_URACIL PERMEASE C887.17-RELATED"/>
    <property type="match status" value="1"/>
</dbReference>
<reference evidence="10" key="1">
    <citation type="submission" date="2021-10" db="EMBL/GenBank/DDBJ databases">
        <title>Anaerobic single-cell dispensing facilitates the cultivation of human gut bacteria.</title>
        <authorList>
            <person name="Afrizal A."/>
        </authorList>
    </citation>
    <scope>NUCLEOTIDE SEQUENCE</scope>
    <source>
        <strain evidence="10">CLA-AA-H272</strain>
    </source>
</reference>
<feature type="transmembrane region" description="Helical" evidence="9">
    <location>
        <begin position="142"/>
        <end position="162"/>
    </location>
</feature>
<evidence type="ECO:0000313" key="11">
    <source>
        <dbReference type="Proteomes" id="UP001199319"/>
    </source>
</evidence>
<evidence type="ECO:0000256" key="6">
    <source>
        <dbReference type="ARBA" id="ARBA00022989"/>
    </source>
</evidence>
<feature type="transmembrane region" description="Helical" evidence="9">
    <location>
        <begin position="111"/>
        <end position="130"/>
    </location>
</feature>
<comment type="subcellular location">
    <subcellularLocation>
        <location evidence="1 8">Cell membrane</location>
        <topology evidence="1 8">Multi-pass membrane protein</topology>
    </subcellularLocation>
</comment>
<keyword evidence="4 8" id="KW-1003">Cell membrane</keyword>
<keyword evidence="5 8" id="KW-0812">Transmembrane</keyword>
<evidence type="ECO:0000256" key="7">
    <source>
        <dbReference type="ARBA" id="ARBA00023136"/>
    </source>
</evidence>
<feature type="transmembrane region" description="Helical" evidence="9">
    <location>
        <begin position="384"/>
        <end position="404"/>
    </location>
</feature>
<feature type="transmembrane region" description="Helical" evidence="9">
    <location>
        <begin position="210"/>
        <end position="234"/>
    </location>
</feature>
<dbReference type="PIRSF" id="PIRSF005353">
    <property type="entry name" value="PbuG"/>
    <property type="match status" value="1"/>
</dbReference>
<keyword evidence="11" id="KW-1185">Reference proteome</keyword>
<protein>
    <submittedName>
        <fullName evidence="10">NCS2 family permease</fullName>
    </submittedName>
</protein>
<dbReference type="Proteomes" id="UP001199319">
    <property type="component" value="Unassembled WGS sequence"/>
</dbReference>
<accession>A0AAE3AGK1</accession>
<evidence type="ECO:0000313" key="10">
    <source>
        <dbReference type="EMBL" id="MCC2129596.1"/>
    </source>
</evidence>
<feature type="transmembrane region" description="Helical" evidence="9">
    <location>
        <begin position="457"/>
        <end position="473"/>
    </location>
</feature>
<evidence type="ECO:0000256" key="9">
    <source>
        <dbReference type="SAM" id="Phobius"/>
    </source>
</evidence>
<feature type="transmembrane region" description="Helical" evidence="9">
    <location>
        <begin position="88"/>
        <end position="105"/>
    </location>
</feature>
<dbReference type="InterPro" id="IPR026033">
    <property type="entry name" value="Azg-like_bact_archaea"/>
</dbReference>
<sequence length="474" mass="50009">MDRFFHVTEKGSTIRTEIMAGITTFMAMAYILMVNAGMFSNPFGDGTDVLGVSYGAIYVATAISAVVGTLLIGLLSNLPLAQASGMGLNAYFVYTVCVGLGLSYANALVLVLFDGIIFVLLTVTGLRKIIFDSIPHEVKVAISAGIGLFIAFIGLQNAGIVVNDASTCVNLHSFNVFTGEQTWATIFPMLITLIAVFAIGAMSKKKVRGAVLWGILGAAVLYYAIGLITVPGFYASAVAPNLTSDFFGAFRDFGTQAFAAVFKSGFDFSAFIAANGTGAFVVMLLTTMLAFCMVDMFDTLGTLYGACSAGNMLDKDGNVPNMDRAMLADACATCAGAVCGTSTVTTFVESSAGVAEGGRTGLASMATAVMFFIAMFLSPVAQLIPTYACAAALIYVGVLMMSNVRNINWDDPAAAVTGFVTVAFMPLTYNISYGIAFGLISYVFVKIFTGKIKEINVGTWIISILFALMFFLTR</sequence>